<dbReference type="EMBL" id="QFLI01000002">
    <property type="protein sequence ID" value="PXY02348.1"/>
    <property type="molecule type" value="Genomic_DNA"/>
</dbReference>
<name>A0A2V4A114_9BACT</name>
<accession>A0A2V4A114</accession>
<evidence type="ECO:0000313" key="2">
    <source>
        <dbReference type="Proteomes" id="UP000248079"/>
    </source>
</evidence>
<keyword evidence="2" id="KW-1185">Reference proteome</keyword>
<dbReference type="AlphaFoldDB" id="A0A2V4A114"/>
<organism evidence="1 2">
    <name type="scientific">Marinifilum breve</name>
    <dbReference type="NCBI Taxonomy" id="2184082"/>
    <lineage>
        <taxon>Bacteria</taxon>
        <taxon>Pseudomonadati</taxon>
        <taxon>Bacteroidota</taxon>
        <taxon>Bacteroidia</taxon>
        <taxon>Marinilabiliales</taxon>
        <taxon>Marinifilaceae</taxon>
    </lineage>
</organism>
<proteinExistence type="predicted"/>
<protein>
    <submittedName>
        <fullName evidence="1">Uncharacterized protein</fullName>
    </submittedName>
</protein>
<dbReference type="Proteomes" id="UP000248079">
    <property type="component" value="Unassembled WGS sequence"/>
</dbReference>
<reference evidence="1 2" key="1">
    <citation type="submission" date="2018-05" db="EMBL/GenBank/DDBJ databases">
        <title>Marinifilum breve JC075T sp. nov., a marine bacterium isolated from Yongle Blue Hole in the South China Sea.</title>
        <authorList>
            <person name="Fu T."/>
        </authorList>
    </citation>
    <scope>NUCLEOTIDE SEQUENCE [LARGE SCALE GENOMIC DNA]</scope>
    <source>
        <strain evidence="1 2">JC075</strain>
    </source>
</reference>
<sequence length="175" mass="20425">MSVSRQGEKTDTLFYKQPKKQSYFASKGYFFTSEANIQNCFSYALEKYFENSETYSQNIFRETTNVDGVSLEKILKNYFKRISEFSTNLRKNLRKPVPNDVLLAFVDNMGEVIHAVYYRDEIFYTKNGKAFQPDTFKSLNKFLQKNYGDTKQIIVYKIDDDRVKGVCTTSSSESL</sequence>
<gene>
    <name evidence="1" type="ORF">DF185_06785</name>
</gene>
<evidence type="ECO:0000313" key="1">
    <source>
        <dbReference type="EMBL" id="PXY02348.1"/>
    </source>
</evidence>
<comment type="caution">
    <text evidence="1">The sequence shown here is derived from an EMBL/GenBank/DDBJ whole genome shotgun (WGS) entry which is preliminary data.</text>
</comment>